<comment type="caution">
    <text evidence="2">The sequence shown here is derived from an EMBL/GenBank/DDBJ whole genome shotgun (WGS) entry which is preliminary data.</text>
</comment>
<dbReference type="InterPro" id="IPR034768">
    <property type="entry name" value="4FE4S_WBL"/>
</dbReference>
<evidence type="ECO:0000313" key="2">
    <source>
        <dbReference type="EMBL" id="KGM02928.1"/>
    </source>
</evidence>
<sequence>MRRDMPADRPDTRWMIDAACGRRLDLPWLADSTKVAPDDALTMREVCGHCPVFGHCRDFADRVGASGGFWAGTSYDARTRAHPGLGDVA</sequence>
<dbReference type="PROSITE" id="PS51674">
    <property type="entry name" value="4FE4S_WBL"/>
    <property type="match status" value="1"/>
</dbReference>
<feature type="domain" description="4Fe-4S Wbl-type" evidence="1">
    <location>
        <begin position="19"/>
        <end position="80"/>
    </location>
</feature>
<name>A0A0A0B9S5_9CELL</name>
<evidence type="ECO:0000313" key="3">
    <source>
        <dbReference type="Proteomes" id="UP000029833"/>
    </source>
</evidence>
<reference evidence="2 3" key="1">
    <citation type="submission" date="2013-10" db="EMBL/GenBank/DDBJ databases">
        <authorList>
            <person name="Wang G."/>
            <person name="Zhuang W."/>
        </authorList>
    </citation>
    <scope>NUCLEOTIDE SEQUENCE [LARGE SCALE GENOMIC DNA]</scope>
    <source>
        <strain evidence="2 3">DSM 20118</strain>
    </source>
</reference>
<dbReference type="EMBL" id="AXNT01000031">
    <property type="protein sequence ID" value="KGM02928.1"/>
    <property type="molecule type" value="Genomic_DNA"/>
</dbReference>
<dbReference type="Pfam" id="PF02467">
    <property type="entry name" value="Whib"/>
    <property type="match status" value="1"/>
</dbReference>
<evidence type="ECO:0000259" key="1">
    <source>
        <dbReference type="PROSITE" id="PS51674"/>
    </source>
</evidence>
<gene>
    <name evidence="2" type="ORF">Q760_10545</name>
</gene>
<dbReference type="AlphaFoldDB" id="A0A0A0B9S5"/>
<proteinExistence type="predicted"/>
<organism evidence="2 3">
    <name type="scientific">Cellulomonas cellasea DSM 20118</name>
    <dbReference type="NCBI Taxonomy" id="1408250"/>
    <lineage>
        <taxon>Bacteria</taxon>
        <taxon>Bacillati</taxon>
        <taxon>Actinomycetota</taxon>
        <taxon>Actinomycetes</taxon>
        <taxon>Micrococcales</taxon>
        <taxon>Cellulomonadaceae</taxon>
        <taxon>Cellulomonas</taxon>
    </lineage>
</organism>
<protein>
    <recommendedName>
        <fullName evidence="1">4Fe-4S Wbl-type domain-containing protein</fullName>
    </recommendedName>
</protein>
<dbReference type="STRING" id="1408250.Q760_10545"/>
<keyword evidence="3" id="KW-1185">Reference proteome</keyword>
<accession>A0A0A0B9S5</accession>
<dbReference type="Proteomes" id="UP000029833">
    <property type="component" value="Unassembled WGS sequence"/>
</dbReference>